<dbReference type="GO" id="GO:0003906">
    <property type="term" value="F:DNA-(apurinic or apyrimidinic site) endonuclease activity"/>
    <property type="evidence" value="ECO:0007669"/>
    <property type="project" value="TreeGrafter"/>
</dbReference>
<keyword evidence="4 8" id="KW-0479">Metal-binding</keyword>
<evidence type="ECO:0000256" key="6">
    <source>
        <dbReference type="ARBA" id="ARBA00022842"/>
    </source>
</evidence>
<evidence type="ECO:0000256" key="1">
    <source>
        <dbReference type="ARBA" id="ARBA00000493"/>
    </source>
</evidence>
<dbReference type="Pfam" id="PF03372">
    <property type="entry name" value="Exo_endo_phos"/>
    <property type="match status" value="1"/>
</dbReference>
<comment type="catalytic activity">
    <reaction evidence="1">
        <text>Exonucleolytic cleavage in the 3'- to 5'-direction to yield nucleoside 5'-phosphates.</text>
        <dbReference type="EC" id="3.1.11.2"/>
    </reaction>
</comment>
<feature type="domain" description="Endonuclease/exonuclease/phosphatase" evidence="10">
    <location>
        <begin position="9"/>
        <end position="225"/>
    </location>
</feature>
<evidence type="ECO:0000256" key="8">
    <source>
        <dbReference type="PIRSR" id="PIRSR604808-2"/>
    </source>
</evidence>
<proteinExistence type="inferred from homology"/>
<accession>A0A7J7KFL6</accession>
<feature type="site" description="Important for catalytic activity" evidence="9">
    <location>
        <position position="203"/>
    </location>
</feature>
<dbReference type="Gene3D" id="3.60.10.10">
    <property type="entry name" value="Endonuclease/exonuclease/phosphatase"/>
    <property type="match status" value="1"/>
</dbReference>
<feature type="active site" description="Proton acceptor" evidence="7">
    <location>
        <position position="225"/>
    </location>
</feature>
<organism evidence="11 12">
    <name type="scientific">Bugula neritina</name>
    <name type="common">Brown bryozoan</name>
    <name type="synonym">Sertularia neritina</name>
    <dbReference type="NCBI Taxonomy" id="10212"/>
    <lineage>
        <taxon>Eukaryota</taxon>
        <taxon>Metazoa</taxon>
        <taxon>Spiralia</taxon>
        <taxon>Lophotrochozoa</taxon>
        <taxon>Bryozoa</taxon>
        <taxon>Gymnolaemata</taxon>
        <taxon>Cheilostomatida</taxon>
        <taxon>Flustrina</taxon>
        <taxon>Buguloidea</taxon>
        <taxon>Bugulidae</taxon>
        <taxon>Bugula</taxon>
    </lineage>
</organism>
<dbReference type="OrthoDB" id="6244150at2759"/>
<evidence type="ECO:0000256" key="7">
    <source>
        <dbReference type="PIRSR" id="PIRSR604808-1"/>
    </source>
</evidence>
<feature type="binding site" evidence="8">
    <location>
        <position position="141"/>
    </location>
    <ligand>
        <name>Mg(2+)</name>
        <dbReference type="ChEBI" id="CHEBI:18420"/>
        <label>1</label>
    </ligand>
</feature>
<dbReference type="CDD" id="cd09076">
    <property type="entry name" value="L1-EN"/>
    <property type="match status" value="1"/>
</dbReference>
<feature type="binding site" evidence="8">
    <location>
        <position position="40"/>
    </location>
    <ligand>
        <name>Mg(2+)</name>
        <dbReference type="ChEBI" id="CHEBI:18420"/>
        <label>1</label>
    </ligand>
</feature>
<comment type="similarity">
    <text evidence="2">Belongs to the DNA repair enzymes AP/ExoA family.</text>
</comment>
<sequence length="499" mass="56696">MAGRLKITTINVNGITDHFKRASLISSLQESRADLIILQETHTENIPNWPGLEYVNFHTVWSGGTATLFSPAFEGNVTNTRYEENGRITAVDVDVDVGSTTLRIVNVYAPNNPRERRQFYSQCLPEFLSFTRKNILAGDTNCITSRDFDSHSHSDSMASLIGSEELRISTSNFGITDISRAKHPTAKDFTWYGHQGKQASRLDKFFTPIDLPCQVSSEFFPYSDHRTVSLVVSLETAGATSGKSYWKLNVSVLEHDSYRGRIRELLTDCRTLRPAFDTAGEWWADIKRRIKVVTTKHCSLAKASSTAEEADIRTSLEKETDLLKVLVLKEKLKSLEYNRFQALRARFRKDKFDEKCTPFFYNRIRERRAQKSVTKIKAPSGKVETTTKGILKTFHDFYTNLYKKAPYDALTQKRILRCTTERQSATVGNDDLSVLKLTPDNLRHSVFSSKTGSTQGPDGLPAEFIEFSLTTWQISCERFMWRSQPQDASIAPCWKQSPS</sequence>
<gene>
    <name evidence="11" type="ORF">EB796_004262</name>
</gene>
<feature type="site" description="Interaction with DNA substrate" evidence="9">
    <location>
        <position position="225"/>
    </location>
</feature>
<evidence type="ECO:0000256" key="5">
    <source>
        <dbReference type="ARBA" id="ARBA00022801"/>
    </source>
</evidence>
<feature type="binding site" evidence="8">
    <location>
        <position position="225"/>
    </location>
    <ligand>
        <name>Mg(2+)</name>
        <dbReference type="ChEBI" id="CHEBI:18420"/>
        <label>1</label>
    </ligand>
</feature>
<name>A0A7J7KFL6_BUGNE</name>
<evidence type="ECO:0000313" key="12">
    <source>
        <dbReference type="Proteomes" id="UP000593567"/>
    </source>
</evidence>
<dbReference type="GO" id="GO:0046872">
    <property type="term" value="F:metal ion binding"/>
    <property type="evidence" value="ECO:0007669"/>
    <property type="project" value="UniProtKB-KW"/>
</dbReference>
<evidence type="ECO:0000256" key="9">
    <source>
        <dbReference type="PIRSR" id="PIRSR604808-3"/>
    </source>
</evidence>
<keyword evidence="5" id="KW-0378">Hydrolase</keyword>
<feature type="site" description="Transition state stabilizer" evidence="9">
    <location>
        <position position="141"/>
    </location>
</feature>
<dbReference type="GO" id="GO:0006284">
    <property type="term" value="P:base-excision repair"/>
    <property type="evidence" value="ECO:0007669"/>
    <property type="project" value="TreeGrafter"/>
</dbReference>
<dbReference type="GO" id="GO:0008081">
    <property type="term" value="F:phosphoric diester hydrolase activity"/>
    <property type="evidence" value="ECO:0007669"/>
    <property type="project" value="TreeGrafter"/>
</dbReference>
<dbReference type="EC" id="3.1.11.2" evidence="3"/>
<dbReference type="GO" id="GO:0008311">
    <property type="term" value="F:double-stranded DNA 3'-5' DNA exonuclease activity"/>
    <property type="evidence" value="ECO:0007669"/>
    <property type="project" value="UniProtKB-EC"/>
</dbReference>
<dbReference type="EMBL" id="VXIV02000571">
    <property type="protein sequence ID" value="KAF6037440.1"/>
    <property type="molecule type" value="Genomic_DNA"/>
</dbReference>
<dbReference type="AlphaFoldDB" id="A0A7J7KFL6"/>
<dbReference type="InterPro" id="IPR004808">
    <property type="entry name" value="AP_endonuc_1"/>
</dbReference>
<dbReference type="PANTHER" id="PTHR22748">
    <property type="entry name" value="AP ENDONUCLEASE"/>
    <property type="match status" value="1"/>
</dbReference>
<dbReference type="InterPro" id="IPR036691">
    <property type="entry name" value="Endo/exonu/phosph_ase_sf"/>
</dbReference>
<comment type="cofactor">
    <cofactor evidence="8">
        <name>Mg(2+)</name>
        <dbReference type="ChEBI" id="CHEBI:18420"/>
    </cofactor>
    <cofactor evidence="8">
        <name>Mn(2+)</name>
        <dbReference type="ChEBI" id="CHEBI:29035"/>
    </cofactor>
    <text evidence="8">Probably binds two magnesium or manganese ions per subunit.</text>
</comment>
<evidence type="ECO:0000256" key="2">
    <source>
        <dbReference type="ARBA" id="ARBA00007092"/>
    </source>
</evidence>
<dbReference type="SUPFAM" id="SSF56219">
    <property type="entry name" value="DNase I-like"/>
    <property type="match status" value="1"/>
</dbReference>
<feature type="active site" evidence="7">
    <location>
        <position position="108"/>
    </location>
</feature>
<protein>
    <recommendedName>
        <fullName evidence="3">exodeoxyribonuclease III</fullName>
        <ecNumber evidence="3">3.1.11.2</ecNumber>
    </recommendedName>
</protein>
<reference evidence="11" key="1">
    <citation type="submission" date="2020-06" db="EMBL/GenBank/DDBJ databases">
        <title>Draft genome of Bugula neritina, a colonial animal packing powerful symbionts and potential medicines.</title>
        <authorList>
            <person name="Rayko M."/>
        </authorList>
    </citation>
    <scope>NUCLEOTIDE SEQUENCE [LARGE SCALE GENOMIC DNA]</scope>
    <source>
        <strain evidence="11">Kwan_BN1</strain>
    </source>
</reference>
<keyword evidence="6 8" id="KW-0460">Magnesium</keyword>
<feature type="active site" description="Proton donor/acceptor" evidence="7">
    <location>
        <position position="139"/>
    </location>
</feature>
<evidence type="ECO:0000256" key="3">
    <source>
        <dbReference type="ARBA" id="ARBA00012115"/>
    </source>
</evidence>
<dbReference type="GO" id="GO:0005634">
    <property type="term" value="C:nucleus"/>
    <property type="evidence" value="ECO:0007669"/>
    <property type="project" value="TreeGrafter"/>
</dbReference>
<keyword evidence="8" id="KW-0464">Manganese</keyword>
<feature type="binding site" evidence="8">
    <location>
        <position position="139"/>
    </location>
    <ligand>
        <name>Mg(2+)</name>
        <dbReference type="ChEBI" id="CHEBI:18420"/>
        <label>1</label>
    </ligand>
</feature>
<comment type="caution">
    <text evidence="11">The sequence shown here is derived from an EMBL/GenBank/DDBJ whole genome shotgun (WGS) entry which is preliminary data.</text>
</comment>
<dbReference type="Proteomes" id="UP000593567">
    <property type="component" value="Unassembled WGS sequence"/>
</dbReference>
<keyword evidence="12" id="KW-1185">Reference proteome</keyword>
<evidence type="ECO:0000256" key="4">
    <source>
        <dbReference type="ARBA" id="ARBA00022723"/>
    </source>
</evidence>
<evidence type="ECO:0000313" key="11">
    <source>
        <dbReference type="EMBL" id="KAF6037440.1"/>
    </source>
</evidence>
<dbReference type="PANTHER" id="PTHR22748:SF26">
    <property type="entry name" value="ENDONUCLEASE_EXONUCLEASE_PHOSPHATASE DOMAIN-CONTAINING PROTEIN"/>
    <property type="match status" value="1"/>
</dbReference>
<feature type="binding site" evidence="8">
    <location>
        <position position="224"/>
    </location>
    <ligand>
        <name>Mg(2+)</name>
        <dbReference type="ChEBI" id="CHEBI:18420"/>
        <label>1</label>
    </ligand>
</feature>
<evidence type="ECO:0000259" key="10">
    <source>
        <dbReference type="Pfam" id="PF03372"/>
    </source>
</evidence>
<feature type="binding site" evidence="8">
    <location>
        <position position="11"/>
    </location>
    <ligand>
        <name>Mg(2+)</name>
        <dbReference type="ChEBI" id="CHEBI:18420"/>
        <label>1</label>
    </ligand>
</feature>
<dbReference type="InterPro" id="IPR005135">
    <property type="entry name" value="Endo/exonuclease/phosphatase"/>
</dbReference>